<dbReference type="EMBL" id="CP053452">
    <property type="protein sequence ID" value="QJX00923.1"/>
    <property type="molecule type" value="Genomic_DNA"/>
</dbReference>
<dbReference type="AlphaFoldDB" id="A0A6M5Z6R6"/>
<dbReference type="RefSeq" id="WP_171475571.1">
    <property type="nucleotide sequence ID" value="NZ_CP053452.2"/>
</dbReference>
<dbReference type="Gene3D" id="3.20.20.150">
    <property type="entry name" value="Divalent-metal-dependent TIM barrel enzymes"/>
    <property type="match status" value="1"/>
</dbReference>
<dbReference type="InterPro" id="IPR050312">
    <property type="entry name" value="IolE/XylAMocC-like"/>
</dbReference>
<evidence type="ECO:0000313" key="3">
    <source>
        <dbReference type="Proteomes" id="UP000503447"/>
    </source>
</evidence>
<proteinExistence type="predicted"/>
<dbReference type="InterPro" id="IPR013022">
    <property type="entry name" value="Xyl_isomerase-like_TIM-brl"/>
</dbReference>
<dbReference type="KEGG" id="ftj:FTUN_8561"/>
<sequence length="268" mass="28954">MIPCIAQATTLSASFADDVASYPAGGCTAIEVWLTKLEKHLQDVSADATRKALADRGVVLVAAAYQGGLLLSQGEPRKAHFDHFKRRLDLCQQFGIRTLLLVADFAHSPDADALGRAVVSLAQAAQWAAGFGVRLALEFRGADAFCSCLDTALTLVEQCREPNAGVCLDSFHYYKGPSKAEDLDRLTAANLFHVQVSDVAGVPRELMTDSDRVMPGDGDFRLDPLVRRLKDIGYTGAVSLELLNPVLWQLKATQVIELGMAALARLLK</sequence>
<evidence type="ECO:0000259" key="1">
    <source>
        <dbReference type="Pfam" id="PF01261"/>
    </source>
</evidence>
<feature type="domain" description="Xylose isomerase-like TIM barrel" evidence="1">
    <location>
        <begin position="26"/>
        <end position="256"/>
    </location>
</feature>
<dbReference type="PANTHER" id="PTHR12110:SF48">
    <property type="entry name" value="BLL3656 PROTEIN"/>
    <property type="match status" value="1"/>
</dbReference>
<gene>
    <name evidence="2" type="ORF">FTUN_8561</name>
</gene>
<reference evidence="3" key="1">
    <citation type="submission" date="2020-05" db="EMBL/GenBank/DDBJ databases">
        <title>Frigoriglobus tundricola gen. nov., sp. nov., a psychrotolerant cellulolytic planctomycete of the family Gemmataceae with two divergent copies of 16S rRNA gene.</title>
        <authorList>
            <person name="Kulichevskaya I.S."/>
            <person name="Ivanova A.A."/>
            <person name="Naumoff D.G."/>
            <person name="Beletsky A.V."/>
            <person name="Rijpstra W.I.C."/>
            <person name="Sinninghe Damste J.S."/>
            <person name="Mardanov A.V."/>
            <person name="Ravin N.V."/>
            <person name="Dedysh S.N."/>
        </authorList>
    </citation>
    <scope>NUCLEOTIDE SEQUENCE [LARGE SCALE GENOMIC DNA]</scope>
    <source>
        <strain evidence="3">PL17</strain>
    </source>
</reference>
<dbReference type="Proteomes" id="UP000503447">
    <property type="component" value="Chromosome"/>
</dbReference>
<evidence type="ECO:0000313" key="2">
    <source>
        <dbReference type="EMBL" id="QJX00923.1"/>
    </source>
</evidence>
<dbReference type="InterPro" id="IPR036237">
    <property type="entry name" value="Xyl_isomerase-like_sf"/>
</dbReference>
<dbReference type="SUPFAM" id="SSF51658">
    <property type="entry name" value="Xylose isomerase-like"/>
    <property type="match status" value="1"/>
</dbReference>
<keyword evidence="3" id="KW-1185">Reference proteome</keyword>
<dbReference type="PANTHER" id="PTHR12110">
    <property type="entry name" value="HYDROXYPYRUVATE ISOMERASE"/>
    <property type="match status" value="1"/>
</dbReference>
<accession>A0A6M5Z6R6</accession>
<name>A0A6M5Z6R6_9BACT</name>
<protein>
    <recommendedName>
        <fullName evidence="1">Xylose isomerase-like TIM barrel domain-containing protein</fullName>
    </recommendedName>
</protein>
<organism evidence="2 3">
    <name type="scientific">Frigoriglobus tundricola</name>
    <dbReference type="NCBI Taxonomy" id="2774151"/>
    <lineage>
        <taxon>Bacteria</taxon>
        <taxon>Pseudomonadati</taxon>
        <taxon>Planctomycetota</taxon>
        <taxon>Planctomycetia</taxon>
        <taxon>Gemmatales</taxon>
        <taxon>Gemmataceae</taxon>
        <taxon>Frigoriglobus</taxon>
    </lineage>
</organism>
<dbReference type="Pfam" id="PF01261">
    <property type="entry name" value="AP_endonuc_2"/>
    <property type="match status" value="1"/>
</dbReference>